<comment type="caution">
    <text evidence="1">The sequence shown here is derived from an EMBL/GenBank/DDBJ whole genome shotgun (WGS) entry which is preliminary data.</text>
</comment>
<name>A0ACC1XFS8_MELAZ</name>
<dbReference type="Proteomes" id="UP001164539">
    <property type="component" value="Chromosome 10"/>
</dbReference>
<accession>A0ACC1XFS8</accession>
<sequence>MQPVFWRRWKIVMMRIKIIPSLVNIMVFQRQNSCIRVLDPRTANMTCLLQLQDNEDTISICTVNFDDKEYATLLAVGTSKGLQFWPKRNRLAGYIHIYRFLEDGKSLELLRKTQVQGVPLALCEFQERLLAGIGSVLRLYNLGKKRLLAECENKLFPCLSQLSPSMIKSMLVTIKSQSISASIDRMRIDSTFADDFYETALRVDFDTMAGTDKFGLIE</sequence>
<protein>
    <submittedName>
        <fullName evidence="1">Splicing factor 3B subunit 3-like</fullName>
    </submittedName>
</protein>
<proteinExistence type="predicted"/>
<gene>
    <name evidence="1" type="ORF">OWV82_019429</name>
</gene>
<organism evidence="1 2">
    <name type="scientific">Melia azedarach</name>
    <name type="common">Chinaberry tree</name>
    <dbReference type="NCBI Taxonomy" id="155640"/>
    <lineage>
        <taxon>Eukaryota</taxon>
        <taxon>Viridiplantae</taxon>
        <taxon>Streptophyta</taxon>
        <taxon>Embryophyta</taxon>
        <taxon>Tracheophyta</taxon>
        <taxon>Spermatophyta</taxon>
        <taxon>Magnoliopsida</taxon>
        <taxon>eudicotyledons</taxon>
        <taxon>Gunneridae</taxon>
        <taxon>Pentapetalae</taxon>
        <taxon>rosids</taxon>
        <taxon>malvids</taxon>
        <taxon>Sapindales</taxon>
        <taxon>Meliaceae</taxon>
        <taxon>Melia</taxon>
    </lineage>
</organism>
<evidence type="ECO:0000313" key="1">
    <source>
        <dbReference type="EMBL" id="KAJ4709673.1"/>
    </source>
</evidence>
<evidence type="ECO:0000313" key="2">
    <source>
        <dbReference type="Proteomes" id="UP001164539"/>
    </source>
</evidence>
<dbReference type="EMBL" id="CM051403">
    <property type="protein sequence ID" value="KAJ4709673.1"/>
    <property type="molecule type" value="Genomic_DNA"/>
</dbReference>
<reference evidence="1 2" key="1">
    <citation type="journal article" date="2023" name="Science">
        <title>Complex scaffold remodeling in plant triterpene biosynthesis.</title>
        <authorList>
            <person name="De La Pena R."/>
            <person name="Hodgson H."/>
            <person name="Liu J.C."/>
            <person name="Stephenson M.J."/>
            <person name="Martin A.C."/>
            <person name="Owen C."/>
            <person name="Harkess A."/>
            <person name="Leebens-Mack J."/>
            <person name="Jimenez L.E."/>
            <person name="Osbourn A."/>
            <person name="Sattely E.S."/>
        </authorList>
    </citation>
    <scope>NUCLEOTIDE SEQUENCE [LARGE SCALE GENOMIC DNA]</scope>
    <source>
        <strain evidence="2">cv. JPN11</strain>
        <tissue evidence="1">Leaf</tissue>
    </source>
</reference>
<keyword evidence="2" id="KW-1185">Reference proteome</keyword>